<evidence type="ECO:0000259" key="3">
    <source>
        <dbReference type="Pfam" id="PF00171"/>
    </source>
</evidence>
<accession>A0A7T8GKX0</accession>
<dbReference type="InterPro" id="IPR016163">
    <property type="entry name" value="Ald_DH_C"/>
</dbReference>
<dbReference type="PANTHER" id="PTHR43570:SF16">
    <property type="entry name" value="ALDEHYDE DEHYDROGENASE TYPE III, ISOFORM Q"/>
    <property type="match status" value="1"/>
</dbReference>
<dbReference type="InterPro" id="IPR016161">
    <property type="entry name" value="Ald_DH/histidinol_DH"/>
</dbReference>
<dbReference type="Gene3D" id="3.40.605.10">
    <property type="entry name" value="Aldehyde Dehydrogenase, Chain A, domain 1"/>
    <property type="match status" value="1"/>
</dbReference>
<dbReference type="AlphaFoldDB" id="A0A7T8GKX0"/>
<reference evidence="5" key="1">
    <citation type="submission" date="2021-01" db="EMBL/GenBank/DDBJ databases">
        <title>Caligus Genome Assembly.</title>
        <authorList>
            <person name="Gallardo-Escarate C."/>
        </authorList>
    </citation>
    <scope>NUCLEOTIDE SEQUENCE [LARGE SCALE GENOMIC DNA]</scope>
</reference>
<dbReference type="OrthoDB" id="440325at2759"/>
<evidence type="ECO:0000313" key="5">
    <source>
        <dbReference type="Proteomes" id="UP000595437"/>
    </source>
</evidence>
<dbReference type="PANTHER" id="PTHR43570">
    <property type="entry name" value="ALDEHYDE DEHYDROGENASE"/>
    <property type="match status" value="1"/>
</dbReference>
<protein>
    <submittedName>
        <fullName evidence="4">Aldehyde dehydrogenase</fullName>
    </submittedName>
</protein>
<dbReference type="GO" id="GO:0005737">
    <property type="term" value="C:cytoplasm"/>
    <property type="evidence" value="ECO:0007669"/>
    <property type="project" value="TreeGrafter"/>
</dbReference>
<name>A0A7T8GKX0_CALRO</name>
<dbReference type="InterPro" id="IPR015590">
    <property type="entry name" value="Aldehyde_DH_dom"/>
</dbReference>
<dbReference type="Proteomes" id="UP000595437">
    <property type="component" value="Chromosome 21"/>
</dbReference>
<dbReference type="Gene3D" id="3.40.309.10">
    <property type="entry name" value="Aldehyde Dehydrogenase, Chain A, domain 2"/>
    <property type="match status" value="1"/>
</dbReference>
<dbReference type="InterPro" id="IPR016162">
    <property type="entry name" value="Ald_DH_N"/>
</dbReference>
<evidence type="ECO:0000256" key="2">
    <source>
        <dbReference type="ARBA" id="ARBA00023002"/>
    </source>
</evidence>
<dbReference type="GO" id="GO:0004029">
    <property type="term" value="F:aldehyde dehydrogenase (NAD+) activity"/>
    <property type="evidence" value="ECO:0007669"/>
    <property type="project" value="TreeGrafter"/>
</dbReference>
<feature type="non-terminal residue" evidence="4">
    <location>
        <position position="139"/>
    </location>
</feature>
<evidence type="ECO:0000256" key="1">
    <source>
        <dbReference type="ARBA" id="ARBA00009986"/>
    </source>
</evidence>
<organism evidence="4 5">
    <name type="scientific">Caligus rogercresseyi</name>
    <name type="common">Sea louse</name>
    <dbReference type="NCBI Taxonomy" id="217165"/>
    <lineage>
        <taxon>Eukaryota</taxon>
        <taxon>Metazoa</taxon>
        <taxon>Ecdysozoa</taxon>
        <taxon>Arthropoda</taxon>
        <taxon>Crustacea</taxon>
        <taxon>Multicrustacea</taxon>
        <taxon>Hexanauplia</taxon>
        <taxon>Copepoda</taxon>
        <taxon>Siphonostomatoida</taxon>
        <taxon>Caligidae</taxon>
        <taxon>Caligus</taxon>
    </lineage>
</organism>
<dbReference type="GO" id="GO:0006081">
    <property type="term" value="P:aldehyde metabolic process"/>
    <property type="evidence" value="ECO:0007669"/>
    <property type="project" value="InterPro"/>
</dbReference>
<gene>
    <name evidence="4" type="ORF">FKW44_025164</name>
</gene>
<feature type="domain" description="Aldehyde dehydrogenase" evidence="3">
    <location>
        <begin position="1"/>
        <end position="82"/>
    </location>
</feature>
<sequence length="139" mass="14992">NEEEAISFINSRPKPLSLYIFSQSSSIPKAFISRTSSGSVCVNDTIVHLSVESLPFGGVGDSGYGNYHGRYSFQCFSHKKSVLSQGIGAFRYPPYSDKKARLGAKVIQPISLPFGRKTAAVALGWLLSLALGFACGRLL</sequence>
<dbReference type="SUPFAM" id="SSF53720">
    <property type="entry name" value="ALDH-like"/>
    <property type="match status" value="1"/>
</dbReference>
<keyword evidence="5" id="KW-1185">Reference proteome</keyword>
<dbReference type="EMBL" id="CP045910">
    <property type="protein sequence ID" value="QQP31538.1"/>
    <property type="molecule type" value="Genomic_DNA"/>
</dbReference>
<comment type="similarity">
    <text evidence="1">Belongs to the aldehyde dehydrogenase family.</text>
</comment>
<proteinExistence type="inferred from homology"/>
<keyword evidence="2" id="KW-0560">Oxidoreductase</keyword>
<dbReference type="InterPro" id="IPR012394">
    <property type="entry name" value="Aldehyde_DH_NAD(P)"/>
</dbReference>
<evidence type="ECO:0000313" key="4">
    <source>
        <dbReference type="EMBL" id="QQP31538.1"/>
    </source>
</evidence>
<dbReference type="Pfam" id="PF00171">
    <property type="entry name" value="Aldedh"/>
    <property type="match status" value="1"/>
</dbReference>